<dbReference type="Proteomes" id="UP000289340">
    <property type="component" value="Chromosome 18"/>
</dbReference>
<reference evidence="1 2" key="1">
    <citation type="submission" date="2018-09" db="EMBL/GenBank/DDBJ databases">
        <title>A high-quality reference genome of wild soybean provides a powerful tool to mine soybean genomes.</title>
        <authorList>
            <person name="Xie M."/>
            <person name="Chung C.Y.L."/>
            <person name="Li M.-W."/>
            <person name="Wong F.-L."/>
            <person name="Chan T.-F."/>
            <person name="Lam H.-M."/>
        </authorList>
    </citation>
    <scope>NUCLEOTIDE SEQUENCE [LARGE SCALE GENOMIC DNA]</scope>
    <source>
        <strain evidence="2">cv. W05</strain>
        <tissue evidence="1">Hypocotyl of etiolated seedlings</tissue>
    </source>
</reference>
<dbReference type="AlphaFoldDB" id="A0A445FVS3"/>
<evidence type="ECO:0000313" key="2">
    <source>
        <dbReference type="Proteomes" id="UP000289340"/>
    </source>
</evidence>
<proteinExistence type="predicted"/>
<dbReference type="EMBL" id="QZWG01000018">
    <property type="protein sequence ID" value="RZB52873.1"/>
    <property type="molecule type" value="Genomic_DNA"/>
</dbReference>
<sequence>MLMMWPTLGQGPKGLGNQLDQEVLVVLTSSLDILGFTSSGSFTLSSHSSTFSWDDKDEDQYGLKEVVNESMEVVSGKRVDVRVSCTDNVESVLQLKCRAITKKDKPPPITLLSYLWVDDKVGTYFILYSDNLSILHFINYARVCPFVDDDFSPIHLCACRNDTFANPNWVFLAKEKSVRGDRLSIDIVRLVGMDALNYVSVCIEVRVIAANAIVIGPVI</sequence>
<comment type="caution">
    <text evidence="1">The sequence shown here is derived from an EMBL/GenBank/DDBJ whole genome shotgun (WGS) entry which is preliminary data.</text>
</comment>
<organism evidence="1 2">
    <name type="scientific">Glycine soja</name>
    <name type="common">Wild soybean</name>
    <dbReference type="NCBI Taxonomy" id="3848"/>
    <lineage>
        <taxon>Eukaryota</taxon>
        <taxon>Viridiplantae</taxon>
        <taxon>Streptophyta</taxon>
        <taxon>Embryophyta</taxon>
        <taxon>Tracheophyta</taxon>
        <taxon>Spermatophyta</taxon>
        <taxon>Magnoliopsida</taxon>
        <taxon>eudicotyledons</taxon>
        <taxon>Gunneridae</taxon>
        <taxon>Pentapetalae</taxon>
        <taxon>rosids</taxon>
        <taxon>fabids</taxon>
        <taxon>Fabales</taxon>
        <taxon>Fabaceae</taxon>
        <taxon>Papilionoideae</taxon>
        <taxon>50 kb inversion clade</taxon>
        <taxon>NPAAA clade</taxon>
        <taxon>indigoferoid/millettioid clade</taxon>
        <taxon>Phaseoleae</taxon>
        <taxon>Glycine</taxon>
        <taxon>Glycine subgen. Soja</taxon>
    </lineage>
</organism>
<gene>
    <name evidence="1" type="ORF">D0Y65_049077</name>
</gene>
<name>A0A445FVS3_GLYSO</name>
<accession>A0A445FVS3</accession>
<protein>
    <submittedName>
        <fullName evidence="1">Uncharacterized protein</fullName>
    </submittedName>
</protein>
<evidence type="ECO:0000313" key="1">
    <source>
        <dbReference type="EMBL" id="RZB52873.1"/>
    </source>
</evidence>
<keyword evidence="2" id="KW-1185">Reference proteome</keyword>